<feature type="region of interest" description="Disordered" evidence="1">
    <location>
        <begin position="144"/>
        <end position="226"/>
    </location>
</feature>
<dbReference type="Proteomes" id="UP000031838">
    <property type="component" value="Chromosome 1"/>
</dbReference>
<dbReference type="InterPro" id="IPR011723">
    <property type="entry name" value="Znf/thioredoxin_put"/>
</dbReference>
<keyword evidence="2" id="KW-0812">Transmembrane</keyword>
<feature type="compositionally biased region" description="Low complexity" evidence="1">
    <location>
        <begin position="144"/>
        <end position="170"/>
    </location>
</feature>
<feature type="region of interest" description="Disordered" evidence="1">
    <location>
        <begin position="277"/>
        <end position="297"/>
    </location>
</feature>
<evidence type="ECO:0000256" key="1">
    <source>
        <dbReference type="SAM" id="MobiDB-lite"/>
    </source>
</evidence>
<feature type="transmembrane region" description="Helical" evidence="2">
    <location>
        <begin position="319"/>
        <end position="340"/>
    </location>
</feature>
<keyword evidence="5" id="KW-1185">Reference proteome</keyword>
<evidence type="ECO:0000259" key="3">
    <source>
        <dbReference type="Pfam" id="PF13719"/>
    </source>
</evidence>
<keyword evidence="2" id="KW-0472">Membrane</keyword>
<dbReference type="RefSeq" id="WP_042623808.1">
    <property type="nucleotide sequence ID" value="NZ_CP002580.1"/>
</dbReference>
<dbReference type="NCBIfam" id="TIGR02098">
    <property type="entry name" value="MJ0042_CXXC"/>
    <property type="match status" value="1"/>
</dbReference>
<reference evidence="5" key="1">
    <citation type="submission" date="2011-03" db="EMBL/GenBank/DDBJ databases">
        <authorList>
            <person name="Voget S."/>
            <person name="Streit W.R."/>
            <person name="Jaeger K.E."/>
            <person name="Daniel R."/>
        </authorList>
    </citation>
    <scope>NUCLEOTIDE SEQUENCE [LARGE SCALE GENOMIC DNA]</scope>
    <source>
        <strain evidence="5">PG1</strain>
    </source>
</reference>
<feature type="domain" description="Zinc finger/thioredoxin putative" evidence="3">
    <location>
        <begin position="3"/>
        <end position="39"/>
    </location>
</feature>
<dbReference type="KEGG" id="bgp:BGL_1c04890"/>
<dbReference type="InterPro" id="IPR021834">
    <property type="entry name" value="DUF3426"/>
</dbReference>
<protein>
    <submittedName>
        <fullName evidence="4">Zinc finger/thioredoxin domain protein</fullName>
    </submittedName>
</protein>
<dbReference type="HOGENOM" id="CLU_036053_4_0_4"/>
<feature type="compositionally biased region" description="Low complexity" evidence="1">
    <location>
        <begin position="190"/>
        <end position="220"/>
    </location>
</feature>
<dbReference type="Pfam" id="PF13719">
    <property type="entry name" value="Zn_ribbon_5"/>
    <property type="match status" value="1"/>
</dbReference>
<reference evidence="4 5" key="2">
    <citation type="journal article" date="2016" name="Appl. Microbiol. Biotechnol.">
        <title>Mutations improving production and secretion of extracellular lipase by Burkholderia glumae PG1.</title>
        <authorList>
            <person name="Knapp A."/>
            <person name="Voget S."/>
            <person name="Gao R."/>
            <person name="Zaburannyi N."/>
            <person name="Krysciak D."/>
            <person name="Breuer M."/>
            <person name="Hauer B."/>
            <person name="Streit W.R."/>
            <person name="Muller R."/>
            <person name="Daniel R."/>
            <person name="Jaeger K.E."/>
        </authorList>
    </citation>
    <scope>NUCLEOTIDE SEQUENCE [LARGE SCALE GENOMIC DNA]</scope>
    <source>
        <strain evidence="4 5">PG1</strain>
    </source>
</reference>
<dbReference type="AlphaFoldDB" id="A0A0B6RVC7"/>
<accession>A0A0B6RVC7</accession>
<name>A0A0B6RVC7_BURPL</name>
<dbReference type="Pfam" id="PF11906">
    <property type="entry name" value="DUF3426"/>
    <property type="match status" value="1"/>
</dbReference>
<evidence type="ECO:0000313" key="4">
    <source>
        <dbReference type="EMBL" id="AJK45025.1"/>
    </source>
</evidence>
<organism evidence="4 5">
    <name type="scientific">Burkholderia plantarii</name>
    <dbReference type="NCBI Taxonomy" id="41899"/>
    <lineage>
        <taxon>Bacteria</taxon>
        <taxon>Pseudomonadati</taxon>
        <taxon>Pseudomonadota</taxon>
        <taxon>Betaproteobacteria</taxon>
        <taxon>Burkholderiales</taxon>
        <taxon>Burkholderiaceae</taxon>
        <taxon>Burkholderia</taxon>
    </lineage>
</organism>
<evidence type="ECO:0000256" key="2">
    <source>
        <dbReference type="SAM" id="Phobius"/>
    </source>
</evidence>
<keyword evidence="2" id="KW-1133">Transmembrane helix</keyword>
<evidence type="ECO:0000313" key="5">
    <source>
        <dbReference type="Proteomes" id="UP000031838"/>
    </source>
</evidence>
<proteinExistence type="predicted"/>
<gene>
    <name evidence="4" type="ORF">BGL_1c04890</name>
</gene>
<sequence>MPLATRCPHCETVFRISPEHLKLHGGLARCGHCQQVFDAANALVEPDPDLAPPVVEPAATAGGAPQPPRVFPATAPQATTAHAMAASFTPGAWDMWAPWLDGGIDPKLRHHGGNTGLDPLVPVAAAAAREVPANEVGLARGEPAPAAPEVVPEAPSEFAPGFASVPAPAFEAPPEPAHGSEAAPEPPHAPSSEPVAESAPAPSSGPVVESAPAHEPAPAATSVDHGHGLAAAAHAASDADIAALVAALPRDTAEPSFGAAPPADPDADDEVRVHLGATASGSPREAEPFAAEPEPDDRIHFAVTRESPAGRRGSRGRQILGGFLAGLLIVVLAGQLAWWLREPLLANWPAGQPLFAQACAALGCTVEPPRAIDGLRLGASDLRQLDGPRVLELKVPLSNHAALALAYPSIELTLLDASNRVAARRVLAPADYVHPGTRVEAGLAAGATETMFVRIDTAPGAADGAPGIAASNFRVQIFYP</sequence>
<dbReference type="EMBL" id="CP002580">
    <property type="protein sequence ID" value="AJK45025.1"/>
    <property type="molecule type" value="Genomic_DNA"/>
</dbReference>